<accession>A0AAV9C2M3</accession>
<comment type="caution">
    <text evidence="2">The sequence shown here is derived from an EMBL/GenBank/DDBJ whole genome shotgun (WGS) entry which is preliminary data.</text>
</comment>
<evidence type="ECO:0000313" key="3">
    <source>
        <dbReference type="Proteomes" id="UP001180020"/>
    </source>
</evidence>
<evidence type="ECO:0000256" key="1">
    <source>
        <dbReference type="SAM" id="Phobius"/>
    </source>
</evidence>
<keyword evidence="1" id="KW-0472">Membrane</keyword>
<sequence length="122" mass="14195">MDWLDKSFPIGVPRDIMRVVFVVTLWAIWKERCQRHFRSKETHKRQVLQSIKKNVQMNFQGKILKEDWCSTIQELGDNWGTVIHPVDTLKTLVSWLPLEDGWVKANSDGSLSADRAGYRAVL</sequence>
<keyword evidence="3" id="KW-1185">Reference proteome</keyword>
<evidence type="ECO:0008006" key="4">
    <source>
        <dbReference type="Google" id="ProtNLM"/>
    </source>
</evidence>
<proteinExistence type="predicted"/>
<keyword evidence="1" id="KW-0812">Transmembrane</keyword>
<keyword evidence="1" id="KW-1133">Transmembrane helix</keyword>
<protein>
    <recommendedName>
        <fullName evidence="4">RNA-directed DNA polymerase, eukaryota, Reverse transcriptase zinc-binding domain protein</fullName>
    </recommendedName>
</protein>
<name>A0AAV9C2M3_ACOCL</name>
<dbReference type="AlphaFoldDB" id="A0AAV9C2M3"/>
<gene>
    <name evidence="2" type="ORF">QJS10_CPB22g00352</name>
</gene>
<dbReference type="EMBL" id="JAUJYO010000022">
    <property type="protein sequence ID" value="KAK1282891.1"/>
    <property type="molecule type" value="Genomic_DNA"/>
</dbReference>
<reference evidence="2" key="2">
    <citation type="submission" date="2023-06" db="EMBL/GenBank/DDBJ databases">
        <authorList>
            <person name="Ma L."/>
            <person name="Liu K.-W."/>
            <person name="Li Z."/>
            <person name="Hsiao Y.-Y."/>
            <person name="Qi Y."/>
            <person name="Fu T."/>
            <person name="Tang G."/>
            <person name="Zhang D."/>
            <person name="Sun W.-H."/>
            <person name="Liu D.-K."/>
            <person name="Li Y."/>
            <person name="Chen G.-Z."/>
            <person name="Liu X.-D."/>
            <person name="Liao X.-Y."/>
            <person name="Jiang Y.-T."/>
            <person name="Yu X."/>
            <person name="Hao Y."/>
            <person name="Huang J."/>
            <person name="Zhao X.-W."/>
            <person name="Ke S."/>
            <person name="Chen Y.-Y."/>
            <person name="Wu W.-L."/>
            <person name="Hsu J.-L."/>
            <person name="Lin Y.-F."/>
            <person name="Huang M.-D."/>
            <person name="Li C.-Y."/>
            <person name="Huang L."/>
            <person name="Wang Z.-W."/>
            <person name="Zhao X."/>
            <person name="Zhong W.-Y."/>
            <person name="Peng D.-H."/>
            <person name="Ahmad S."/>
            <person name="Lan S."/>
            <person name="Zhang J.-S."/>
            <person name="Tsai W.-C."/>
            <person name="Van De Peer Y."/>
            <person name="Liu Z.-J."/>
        </authorList>
    </citation>
    <scope>NUCLEOTIDE SEQUENCE</scope>
    <source>
        <strain evidence="2">CP</strain>
        <tissue evidence="2">Leaves</tissue>
    </source>
</reference>
<dbReference type="Proteomes" id="UP001180020">
    <property type="component" value="Unassembled WGS sequence"/>
</dbReference>
<feature type="transmembrane region" description="Helical" evidence="1">
    <location>
        <begin position="12"/>
        <end position="29"/>
    </location>
</feature>
<evidence type="ECO:0000313" key="2">
    <source>
        <dbReference type="EMBL" id="KAK1282891.1"/>
    </source>
</evidence>
<organism evidence="2 3">
    <name type="scientific">Acorus calamus</name>
    <name type="common">Sweet flag</name>
    <dbReference type="NCBI Taxonomy" id="4465"/>
    <lineage>
        <taxon>Eukaryota</taxon>
        <taxon>Viridiplantae</taxon>
        <taxon>Streptophyta</taxon>
        <taxon>Embryophyta</taxon>
        <taxon>Tracheophyta</taxon>
        <taxon>Spermatophyta</taxon>
        <taxon>Magnoliopsida</taxon>
        <taxon>Liliopsida</taxon>
        <taxon>Acoraceae</taxon>
        <taxon>Acorus</taxon>
    </lineage>
</organism>
<reference evidence="2" key="1">
    <citation type="journal article" date="2023" name="Nat. Commun.">
        <title>Diploid and tetraploid genomes of Acorus and the evolution of monocots.</title>
        <authorList>
            <person name="Ma L."/>
            <person name="Liu K.W."/>
            <person name="Li Z."/>
            <person name="Hsiao Y.Y."/>
            <person name="Qi Y."/>
            <person name="Fu T."/>
            <person name="Tang G.D."/>
            <person name="Zhang D."/>
            <person name="Sun W.H."/>
            <person name="Liu D.K."/>
            <person name="Li Y."/>
            <person name="Chen G.Z."/>
            <person name="Liu X.D."/>
            <person name="Liao X.Y."/>
            <person name="Jiang Y.T."/>
            <person name="Yu X."/>
            <person name="Hao Y."/>
            <person name="Huang J."/>
            <person name="Zhao X.W."/>
            <person name="Ke S."/>
            <person name="Chen Y.Y."/>
            <person name="Wu W.L."/>
            <person name="Hsu J.L."/>
            <person name="Lin Y.F."/>
            <person name="Huang M.D."/>
            <person name="Li C.Y."/>
            <person name="Huang L."/>
            <person name="Wang Z.W."/>
            <person name="Zhao X."/>
            <person name="Zhong W.Y."/>
            <person name="Peng D.H."/>
            <person name="Ahmad S."/>
            <person name="Lan S."/>
            <person name="Zhang J.S."/>
            <person name="Tsai W.C."/>
            <person name="Van de Peer Y."/>
            <person name="Liu Z.J."/>
        </authorList>
    </citation>
    <scope>NUCLEOTIDE SEQUENCE</scope>
    <source>
        <strain evidence="2">CP</strain>
    </source>
</reference>